<dbReference type="GO" id="GO:0004364">
    <property type="term" value="F:glutathione transferase activity"/>
    <property type="evidence" value="ECO:0007669"/>
    <property type="project" value="UniProtKB-UniRule"/>
</dbReference>
<keyword evidence="1 3" id="KW-0808">Transferase</keyword>
<sequence>MGELKLIATPQSSYCARIQWALKLKGVEYEFIEEDLLNKSPLLLKSNPAYKKVPTILHQGKPLAESLIILEYIDQVWKHYPLLPHDPSDKAIARSSAKFADEKVHTLCEFYCVRLIVEVWEAFKSEGEKKEKAIKAAVESLAIVDKQIEGKKFFGGERIGYLDLVYGWLAHWLNVMEEVGGMKLLDKESFPSLHQWCLNFINNPIIRKSIPSRENLVKYLKGSLRYHRALAAANKIKQ</sequence>
<dbReference type="SUPFAM" id="SSF52833">
    <property type="entry name" value="Thioredoxin-like"/>
    <property type="match status" value="1"/>
</dbReference>
<dbReference type="InterPro" id="IPR036282">
    <property type="entry name" value="Glutathione-S-Trfase_C_sf"/>
</dbReference>
<evidence type="ECO:0000313" key="7">
    <source>
        <dbReference type="Proteomes" id="UP000813462"/>
    </source>
</evidence>
<name>A0A978VE59_ZIZJJ</name>
<comment type="similarity">
    <text evidence="3">Belongs to the GST superfamily.</text>
</comment>
<dbReference type="InterPro" id="IPR045073">
    <property type="entry name" value="Omega/Tau-like"/>
</dbReference>
<dbReference type="SFLD" id="SFLDG00358">
    <property type="entry name" value="Main_(cytGST)"/>
    <property type="match status" value="1"/>
</dbReference>
<dbReference type="PROSITE" id="PS50404">
    <property type="entry name" value="GST_NTER"/>
    <property type="match status" value="1"/>
</dbReference>
<dbReference type="InterPro" id="IPR004045">
    <property type="entry name" value="Glutathione_S-Trfase_N"/>
</dbReference>
<dbReference type="SUPFAM" id="SSF47616">
    <property type="entry name" value="GST C-terminal domain-like"/>
    <property type="match status" value="1"/>
</dbReference>
<dbReference type="Pfam" id="PF02798">
    <property type="entry name" value="GST_N"/>
    <property type="match status" value="1"/>
</dbReference>
<feature type="domain" description="GST C-terminal" evidence="5">
    <location>
        <begin position="86"/>
        <end position="219"/>
    </location>
</feature>
<proteinExistence type="inferred from homology"/>
<reference evidence="6" key="1">
    <citation type="journal article" date="2021" name="Front. Plant Sci.">
        <title>Chromosome-Scale Genome Assembly for Chinese Sour Jujube and Insights Into Its Genome Evolution and Domestication Signature.</title>
        <authorList>
            <person name="Shen L.-Y."/>
            <person name="Luo H."/>
            <person name="Wang X.-L."/>
            <person name="Wang X.-M."/>
            <person name="Qiu X.-J."/>
            <person name="Liu H."/>
            <person name="Zhou S.-S."/>
            <person name="Jia K.-H."/>
            <person name="Nie S."/>
            <person name="Bao Y.-T."/>
            <person name="Zhang R.-G."/>
            <person name="Yun Q.-Z."/>
            <person name="Chai Y.-H."/>
            <person name="Lu J.-Y."/>
            <person name="Li Y."/>
            <person name="Zhao S.-W."/>
            <person name="Mao J.-F."/>
            <person name="Jia S.-G."/>
            <person name="Mao Y.-M."/>
        </authorList>
    </citation>
    <scope>NUCLEOTIDE SEQUENCE</scope>
    <source>
        <strain evidence="6">AT0</strain>
        <tissue evidence="6">Leaf</tissue>
    </source>
</reference>
<dbReference type="FunFam" id="1.20.1050.10:FF:000012">
    <property type="entry name" value="Tau class glutathione S-transferase"/>
    <property type="match status" value="1"/>
</dbReference>
<evidence type="ECO:0000259" key="5">
    <source>
        <dbReference type="PROSITE" id="PS50405"/>
    </source>
</evidence>
<dbReference type="PROSITE" id="PS50405">
    <property type="entry name" value="GST_CTER"/>
    <property type="match status" value="1"/>
</dbReference>
<dbReference type="EMBL" id="JAEACU010000005">
    <property type="protein sequence ID" value="KAH7528648.1"/>
    <property type="molecule type" value="Genomic_DNA"/>
</dbReference>
<dbReference type="Pfam" id="PF13410">
    <property type="entry name" value="GST_C_2"/>
    <property type="match status" value="1"/>
</dbReference>
<evidence type="ECO:0000256" key="2">
    <source>
        <dbReference type="ARBA" id="ARBA00047960"/>
    </source>
</evidence>
<dbReference type="AlphaFoldDB" id="A0A978VE59"/>
<dbReference type="PANTHER" id="PTHR11260">
    <property type="entry name" value="GLUTATHIONE S-TRANSFERASE, GST, SUPERFAMILY, GST DOMAIN CONTAINING"/>
    <property type="match status" value="1"/>
</dbReference>
<dbReference type="CDD" id="cd03058">
    <property type="entry name" value="GST_N_Tau"/>
    <property type="match status" value="1"/>
</dbReference>
<comment type="caution">
    <text evidence="6">The sequence shown here is derived from an EMBL/GenBank/DDBJ whole genome shotgun (WGS) entry which is preliminary data.</text>
</comment>
<dbReference type="GO" id="GO:0005829">
    <property type="term" value="C:cytosol"/>
    <property type="evidence" value="ECO:0007669"/>
    <property type="project" value="UniProtKB-SubCell"/>
</dbReference>
<organism evidence="6 7">
    <name type="scientific">Ziziphus jujuba var. spinosa</name>
    <dbReference type="NCBI Taxonomy" id="714518"/>
    <lineage>
        <taxon>Eukaryota</taxon>
        <taxon>Viridiplantae</taxon>
        <taxon>Streptophyta</taxon>
        <taxon>Embryophyta</taxon>
        <taxon>Tracheophyta</taxon>
        <taxon>Spermatophyta</taxon>
        <taxon>Magnoliopsida</taxon>
        <taxon>eudicotyledons</taxon>
        <taxon>Gunneridae</taxon>
        <taxon>Pentapetalae</taxon>
        <taxon>rosids</taxon>
        <taxon>fabids</taxon>
        <taxon>Rosales</taxon>
        <taxon>Rhamnaceae</taxon>
        <taxon>Paliureae</taxon>
        <taxon>Ziziphus</taxon>
    </lineage>
</organism>
<dbReference type="SFLD" id="SFLDS00019">
    <property type="entry name" value="Glutathione_Transferase_(cytos"/>
    <property type="match status" value="1"/>
</dbReference>
<dbReference type="InterPro" id="IPR045074">
    <property type="entry name" value="GST_C_Tau"/>
</dbReference>
<protein>
    <recommendedName>
        <fullName evidence="3">Glutathione S-transferase</fullName>
        <ecNumber evidence="3">2.5.1.18</ecNumber>
    </recommendedName>
</protein>
<comment type="function">
    <text evidence="3">Is involved in the conjugation of reduced glutathione to a wide number of exogenous and endogenous hydrophobic electrophiles.</text>
</comment>
<evidence type="ECO:0000256" key="3">
    <source>
        <dbReference type="RuleBase" id="RU369102"/>
    </source>
</evidence>
<evidence type="ECO:0000256" key="1">
    <source>
        <dbReference type="ARBA" id="ARBA00022679"/>
    </source>
</evidence>
<comment type="catalytic activity">
    <reaction evidence="2 3">
        <text>RX + glutathione = an S-substituted glutathione + a halide anion + H(+)</text>
        <dbReference type="Rhea" id="RHEA:16437"/>
        <dbReference type="ChEBI" id="CHEBI:15378"/>
        <dbReference type="ChEBI" id="CHEBI:16042"/>
        <dbReference type="ChEBI" id="CHEBI:17792"/>
        <dbReference type="ChEBI" id="CHEBI:57925"/>
        <dbReference type="ChEBI" id="CHEBI:90779"/>
        <dbReference type="EC" id="2.5.1.18"/>
    </reaction>
</comment>
<dbReference type="EC" id="2.5.1.18" evidence="3"/>
<keyword evidence="3" id="KW-0963">Cytoplasm</keyword>
<accession>A0A978VE59</accession>
<dbReference type="InterPro" id="IPR010987">
    <property type="entry name" value="Glutathione-S-Trfase_C-like"/>
</dbReference>
<feature type="domain" description="GST N-terminal" evidence="4">
    <location>
        <begin position="2"/>
        <end position="81"/>
    </location>
</feature>
<evidence type="ECO:0000259" key="4">
    <source>
        <dbReference type="PROSITE" id="PS50404"/>
    </source>
</evidence>
<dbReference type="CDD" id="cd03185">
    <property type="entry name" value="GST_C_Tau"/>
    <property type="match status" value="1"/>
</dbReference>
<gene>
    <name evidence="6" type="ORF">FEM48_Zijuj05G0094400</name>
</gene>
<comment type="subcellular location">
    <subcellularLocation>
        <location evidence="3">Cytoplasm</location>
        <location evidence="3">Cytosol</location>
    </subcellularLocation>
</comment>
<dbReference type="GO" id="GO:0006749">
    <property type="term" value="P:glutathione metabolic process"/>
    <property type="evidence" value="ECO:0007669"/>
    <property type="project" value="InterPro"/>
</dbReference>
<dbReference type="InterPro" id="IPR040079">
    <property type="entry name" value="Glutathione_S-Trfase"/>
</dbReference>
<dbReference type="InterPro" id="IPR036249">
    <property type="entry name" value="Thioredoxin-like_sf"/>
</dbReference>
<dbReference type="PANTHER" id="PTHR11260:SF614">
    <property type="entry name" value="GLUTATHIONE S-TRANSFERASE"/>
    <property type="match status" value="1"/>
</dbReference>
<dbReference type="Gene3D" id="3.40.30.10">
    <property type="entry name" value="Glutaredoxin"/>
    <property type="match status" value="1"/>
</dbReference>
<dbReference type="Gene3D" id="1.20.1050.10">
    <property type="match status" value="1"/>
</dbReference>
<evidence type="ECO:0000313" key="6">
    <source>
        <dbReference type="EMBL" id="KAH7528648.1"/>
    </source>
</evidence>
<dbReference type="SFLD" id="SFLDG01152">
    <property type="entry name" value="Main.3:_Omega-_and_Tau-like"/>
    <property type="match status" value="1"/>
</dbReference>
<dbReference type="Proteomes" id="UP000813462">
    <property type="component" value="Unassembled WGS sequence"/>
</dbReference>